<comment type="caution">
    <text evidence="1">The sequence shown here is derived from an EMBL/GenBank/DDBJ whole genome shotgun (WGS) entry which is preliminary data.</text>
</comment>
<gene>
    <name evidence="1" type="ORF">Vlu01_31440</name>
</gene>
<proteinExistence type="predicted"/>
<name>A0ABQ4IXI4_9ACTN</name>
<organism evidence="1 2">
    <name type="scientific">Micromonospora lutea</name>
    <dbReference type="NCBI Taxonomy" id="419825"/>
    <lineage>
        <taxon>Bacteria</taxon>
        <taxon>Bacillati</taxon>
        <taxon>Actinomycetota</taxon>
        <taxon>Actinomycetes</taxon>
        <taxon>Micromonosporales</taxon>
        <taxon>Micromonosporaceae</taxon>
        <taxon>Micromonospora</taxon>
    </lineage>
</organism>
<accession>A0ABQ4IXI4</accession>
<dbReference type="Proteomes" id="UP000643165">
    <property type="component" value="Unassembled WGS sequence"/>
</dbReference>
<reference evidence="1 2" key="1">
    <citation type="submission" date="2021-01" db="EMBL/GenBank/DDBJ databases">
        <title>Whole genome shotgun sequence of Verrucosispora lutea NBRC 106530.</title>
        <authorList>
            <person name="Komaki H."/>
            <person name="Tamura T."/>
        </authorList>
    </citation>
    <scope>NUCLEOTIDE SEQUENCE [LARGE SCALE GENOMIC DNA]</scope>
    <source>
        <strain evidence="1 2">NBRC 106530</strain>
    </source>
</reference>
<evidence type="ECO:0000313" key="1">
    <source>
        <dbReference type="EMBL" id="GIJ22520.1"/>
    </source>
</evidence>
<dbReference type="EMBL" id="BOPB01000014">
    <property type="protein sequence ID" value="GIJ22520.1"/>
    <property type="molecule type" value="Genomic_DNA"/>
</dbReference>
<sequence length="69" mass="7700">MLARILTLAKRLRNLGQLPFHANGNCPRLHPSVDGRRGLRLVRHMRGRGGTTRTGGMSTDELMELLHAD</sequence>
<protein>
    <submittedName>
        <fullName evidence="1">Uncharacterized protein</fullName>
    </submittedName>
</protein>
<evidence type="ECO:0000313" key="2">
    <source>
        <dbReference type="Proteomes" id="UP000643165"/>
    </source>
</evidence>
<keyword evidence="2" id="KW-1185">Reference proteome</keyword>